<organism evidence="1 2">
    <name type="scientific">Ajellomyces capsulatus (strain H88)</name>
    <name type="common">Darling's disease fungus</name>
    <name type="synonym">Histoplasma capsulatum</name>
    <dbReference type="NCBI Taxonomy" id="544711"/>
    <lineage>
        <taxon>Eukaryota</taxon>
        <taxon>Fungi</taxon>
        <taxon>Dikarya</taxon>
        <taxon>Ascomycota</taxon>
        <taxon>Pezizomycotina</taxon>
        <taxon>Eurotiomycetes</taxon>
        <taxon>Eurotiomycetidae</taxon>
        <taxon>Onygenales</taxon>
        <taxon>Ajellomycetaceae</taxon>
        <taxon>Histoplasma</taxon>
    </lineage>
</organism>
<evidence type="ECO:0000313" key="1">
    <source>
        <dbReference type="EMBL" id="QSS51815.1"/>
    </source>
</evidence>
<dbReference type="VEuPathDB" id="FungiDB:I7I53_07246"/>
<sequence>MLESCPSSPPSTVPLAACSYSESLIYSPSSFASSMNMISVSLSPFFQMIPISSFDDNPLVVRPAFTVVIGSLSNSVTLKKSFP</sequence>
<protein>
    <submittedName>
        <fullName evidence="1">Uncharacterized protein</fullName>
    </submittedName>
</protein>
<name>A0A8A1LFX4_AJEC8</name>
<dbReference type="AlphaFoldDB" id="A0A8A1LFX4"/>
<dbReference type="EMBL" id="CP069103">
    <property type="protein sequence ID" value="QSS51815.1"/>
    <property type="molecule type" value="Genomic_DNA"/>
</dbReference>
<reference evidence="1" key="1">
    <citation type="submission" date="2021-01" db="EMBL/GenBank/DDBJ databases">
        <title>Chromosome-level genome assembly of a human fungal pathogen reveals clustering of transcriptionally co-regulated genes.</title>
        <authorList>
            <person name="Voorhies M."/>
            <person name="Cohen S."/>
            <person name="Shea T.P."/>
            <person name="Petrus S."/>
            <person name="Munoz J.F."/>
            <person name="Poplawski S."/>
            <person name="Goldman W.E."/>
            <person name="Michael T."/>
            <person name="Cuomo C.A."/>
            <person name="Sil A."/>
            <person name="Beyhan S."/>
        </authorList>
    </citation>
    <scope>NUCLEOTIDE SEQUENCE</scope>
    <source>
        <strain evidence="1">H88</strain>
    </source>
</reference>
<gene>
    <name evidence="1" type="ORF">I7I53_07246</name>
</gene>
<evidence type="ECO:0000313" key="2">
    <source>
        <dbReference type="Proteomes" id="UP000663419"/>
    </source>
</evidence>
<accession>A0A8A1LFX4</accession>
<dbReference type="Proteomes" id="UP000663419">
    <property type="component" value="Chromosome 2"/>
</dbReference>
<proteinExistence type="predicted"/>